<accession>A0ACD3AZX6</accession>
<gene>
    <name evidence="1" type="ORF">BDN72DRAFT_838395</name>
</gene>
<name>A0ACD3AZX6_9AGAR</name>
<organism evidence="1 2">
    <name type="scientific">Pluteus cervinus</name>
    <dbReference type="NCBI Taxonomy" id="181527"/>
    <lineage>
        <taxon>Eukaryota</taxon>
        <taxon>Fungi</taxon>
        <taxon>Dikarya</taxon>
        <taxon>Basidiomycota</taxon>
        <taxon>Agaricomycotina</taxon>
        <taxon>Agaricomycetes</taxon>
        <taxon>Agaricomycetidae</taxon>
        <taxon>Agaricales</taxon>
        <taxon>Pluteineae</taxon>
        <taxon>Pluteaceae</taxon>
        <taxon>Pluteus</taxon>
    </lineage>
</organism>
<protein>
    <submittedName>
        <fullName evidence="1">Uncharacterized protein</fullName>
    </submittedName>
</protein>
<dbReference type="EMBL" id="ML208306">
    <property type="protein sequence ID" value="TFK70864.1"/>
    <property type="molecule type" value="Genomic_DNA"/>
</dbReference>
<sequence>MYLKLTHLLAVLAAVPAVFSSPIVENSICAGQSTISESFIGKDKNVKVQYISCAAGPPDTFQARSVKPRQTNVCGKTCNTNCFTPSGGGPDPNECHVIADALRYESQNTGALFQIGTGTNNTITMTYRSCLSFFVNQDFGPEVYCRTDFADVIDWVAPHCQSAQNAHGGNCVASDQTWYIQVQNSTAPH</sequence>
<keyword evidence="2" id="KW-1185">Reference proteome</keyword>
<evidence type="ECO:0000313" key="2">
    <source>
        <dbReference type="Proteomes" id="UP000308600"/>
    </source>
</evidence>
<dbReference type="Proteomes" id="UP000308600">
    <property type="component" value="Unassembled WGS sequence"/>
</dbReference>
<proteinExistence type="predicted"/>
<evidence type="ECO:0000313" key="1">
    <source>
        <dbReference type="EMBL" id="TFK70864.1"/>
    </source>
</evidence>
<reference evidence="1 2" key="1">
    <citation type="journal article" date="2019" name="Nat. Ecol. Evol.">
        <title>Megaphylogeny resolves global patterns of mushroom evolution.</title>
        <authorList>
            <person name="Varga T."/>
            <person name="Krizsan K."/>
            <person name="Foldi C."/>
            <person name="Dima B."/>
            <person name="Sanchez-Garcia M."/>
            <person name="Sanchez-Ramirez S."/>
            <person name="Szollosi G.J."/>
            <person name="Szarkandi J.G."/>
            <person name="Papp V."/>
            <person name="Albert L."/>
            <person name="Andreopoulos W."/>
            <person name="Angelini C."/>
            <person name="Antonin V."/>
            <person name="Barry K.W."/>
            <person name="Bougher N.L."/>
            <person name="Buchanan P."/>
            <person name="Buyck B."/>
            <person name="Bense V."/>
            <person name="Catcheside P."/>
            <person name="Chovatia M."/>
            <person name="Cooper J."/>
            <person name="Damon W."/>
            <person name="Desjardin D."/>
            <person name="Finy P."/>
            <person name="Geml J."/>
            <person name="Haridas S."/>
            <person name="Hughes K."/>
            <person name="Justo A."/>
            <person name="Karasinski D."/>
            <person name="Kautmanova I."/>
            <person name="Kiss B."/>
            <person name="Kocsube S."/>
            <person name="Kotiranta H."/>
            <person name="LaButti K.M."/>
            <person name="Lechner B.E."/>
            <person name="Liimatainen K."/>
            <person name="Lipzen A."/>
            <person name="Lukacs Z."/>
            <person name="Mihaltcheva S."/>
            <person name="Morgado L.N."/>
            <person name="Niskanen T."/>
            <person name="Noordeloos M.E."/>
            <person name="Ohm R.A."/>
            <person name="Ortiz-Santana B."/>
            <person name="Ovrebo C."/>
            <person name="Racz N."/>
            <person name="Riley R."/>
            <person name="Savchenko A."/>
            <person name="Shiryaev A."/>
            <person name="Soop K."/>
            <person name="Spirin V."/>
            <person name="Szebenyi C."/>
            <person name="Tomsovsky M."/>
            <person name="Tulloss R.E."/>
            <person name="Uehling J."/>
            <person name="Grigoriev I.V."/>
            <person name="Vagvolgyi C."/>
            <person name="Papp T."/>
            <person name="Martin F.M."/>
            <person name="Miettinen O."/>
            <person name="Hibbett D.S."/>
            <person name="Nagy L.G."/>
        </authorList>
    </citation>
    <scope>NUCLEOTIDE SEQUENCE [LARGE SCALE GENOMIC DNA]</scope>
    <source>
        <strain evidence="1 2">NL-1719</strain>
    </source>
</reference>